<proteinExistence type="predicted"/>
<organism evidence="3 4">
    <name type="scientific">Stemphylium lycopersici</name>
    <name type="common">Tomato gray leaf spot disease fungus</name>
    <name type="synonym">Thyrospora lycopersici</name>
    <dbReference type="NCBI Taxonomy" id="183478"/>
    <lineage>
        <taxon>Eukaryota</taxon>
        <taxon>Fungi</taxon>
        <taxon>Dikarya</taxon>
        <taxon>Ascomycota</taxon>
        <taxon>Pezizomycotina</taxon>
        <taxon>Dothideomycetes</taxon>
        <taxon>Pleosporomycetidae</taxon>
        <taxon>Pleosporales</taxon>
        <taxon>Pleosporineae</taxon>
        <taxon>Pleosporaceae</taxon>
        <taxon>Stemphylium</taxon>
    </lineage>
</organism>
<keyword evidence="2" id="KW-0732">Signal</keyword>
<gene>
    <name evidence="3" type="ORF">DDE83_001208</name>
</gene>
<name>A0A364NDK3_STELY</name>
<feature type="region of interest" description="Disordered" evidence="1">
    <location>
        <begin position="51"/>
        <end position="75"/>
    </location>
</feature>
<keyword evidence="4" id="KW-1185">Reference proteome</keyword>
<comment type="caution">
    <text evidence="3">The sequence shown here is derived from an EMBL/GenBank/DDBJ whole genome shotgun (WGS) entry which is preliminary data.</text>
</comment>
<dbReference type="Proteomes" id="UP000249619">
    <property type="component" value="Unassembled WGS sequence"/>
</dbReference>
<dbReference type="EMBL" id="QGDH01000012">
    <property type="protein sequence ID" value="RAR15379.1"/>
    <property type="molecule type" value="Genomic_DNA"/>
</dbReference>
<evidence type="ECO:0000256" key="1">
    <source>
        <dbReference type="SAM" id="MobiDB-lite"/>
    </source>
</evidence>
<dbReference type="AlphaFoldDB" id="A0A364NDK3"/>
<sequence length="102" mass="10189">MKLIASTTLLLAALVLASPAPEANPHAVADRYSTVKARKAEAALDMYLSKRVTGGGKGGKGSGGGGSSNDTEGAASDLLSPSRALQIGALGLGVLEVVRLWG</sequence>
<feature type="signal peptide" evidence="2">
    <location>
        <begin position="1"/>
        <end position="17"/>
    </location>
</feature>
<accession>A0A364NDK3</accession>
<reference evidence="4" key="1">
    <citation type="submission" date="2018-05" db="EMBL/GenBank/DDBJ databases">
        <title>Draft genome sequence of Stemphylium lycopersici strain CIDEFI 213.</title>
        <authorList>
            <person name="Medina R."/>
            <person name="Franco M.E.E."/>
            <person name="Lucentini C.G."/>
            <person name="Saparrat M.C.N."/>
            <person name="Balatti P.A."/>
        </authorList>
    </citation>
    <scope>NUCLEOTIDE SEQUENCE [LARGE SCALE GENOMIC DNA]</scope>
    <source>
        <strain evidence="4">CIDEFI 213</strain>
    </source>
</reference>
<evidence type="ECO:0000313" key="4">
    <source>
        <dbReference type="Proteomes" id="UP000249619"/>
    </source>
</evidence>
<feature type="chain" id="PRO_5016587069" evidence="2">
    <location>
        <begin position="18"/>
        <end position="102"/>
    </location>
</feature>
<evidence type="ECO:0000313" key="3">
    <source>
        <dbReference type="EMBL" id="RAR15379.1"/>
    </source>
</evidence>
<feature type="compositionally biased region" description="Gly residues" evidence="1">
    <location>
        <begin position="53"/>
        <end position="67"/>
    </location>
</feature>
<evidence type="ECO:0000256" key="2">
    <source>
        <dbReference type="SAM" id="SignalP"/>
    </source>
</evidence>
<protein>
    <submittedName>
        <fullName evidence="3">Uncharacterized protein</fullName>
    </submittedName>
</protein>